<keyword evidence="3" id="KW-0479">Metal-binding</keyword>
<dbReference type="SUPFAM" id="SSF51069">
    <property type="entry name" value="Carbonic anhydrase"/>
    <property type="match status" value="1"/>
</dbReference>
<evidence type="ECO:0000256" key="9">
    <source>
        <dbReference type="SAM" id="MobiDB-lite"/>
    </source>
</evidence>
<dbReference type="AlphaFoldDB" id="A0AAD4JI03"/>
<accession>A0AAD4JI03</accession>
<dbReference type="InterPro" id="IPR023561">
    <property type="entry name" value="Carbonic_anhydrase_a-class"/>
</dbReference>
<evidence type="ECO:0000256" key="6">
    <source>
        <dbReference type="ARBA" id="ARBA00023180"/>
    </source>
</evidence>
<comment type="catalytic activity">
    <reaction evidence="8">
        <text>hydrogencarbonate + H(+) = CO2 + H2O</text>
        <dbReference type="Rhea" id="RHEA:10748"/>
        <dbReference type="ChEBI" id="CHEBI:15377"/>
        <dbReference type="ChEBI" id="CHEBI:15378"/>
        <dbReference type="ChEBI" id="CHEBI:16526"/>
        <dbReference type="ChEBI" id="CHEBI:17544"/>
        <dbReference type="EC" id="4.2.1.1"/>
    </reaction>
</comment>
<keyword evidence="6" id="KW-0325">Glycoprotein</keyword>
<evidence type="ECO:0000313" key="12">
    <source>
        <dbReference type="Proteomes" id="UP001190926"/>
    </source>
</evidence>
<dbReference type="CDD" id="cd03124">
    <property type="entry name" value="alpha_CA_prokaryotic_like"/>
    <property type="match status" value="1"/>
</dbReference>
<comment type="cofactor">
    <cofactor evidence="1">
        <name>Zn(2+)</name>
        <dbReference type="ChEBI" id="CHEBI:29105"/>
    </cofactor>
</comment>
<name>A0AAD4JI03_PERFH</name>
<dbReference type="PANTHER" id="PTHR18952">
    <property type="entry name" value="CARBONIC ANHYDRASE"/>
    <property type="match status" value="1"/>
</dbReference>
<evidence type="ECO:0000313" key="11">
    <source>
        <dbReference type="EMBL" id="KAH6834224.1"/>
    </source>
</evidence>
<evidence type="ECO:0000256" key="1">
    <source>
        <dbReference type="ARBA" id="ARBA00001947"/>
    </source>
</evidence>
<organism evidence="11 12">
    <name type="scientific">Perilla frutescens var. hirtella</name>
    <name type="common">Perilla citriodora</name>
    <name type="synonym">Perilla setoyensis</name>
    <dbReference type="NCBI Taxonomy" id="608512"/>
    <lineage>
        <taxon>Eukaryota</taxon>
        <taxon>Viridiplantae</taxon>
        <taxon>Streptophyta</taxon>
        <taxon>Embryophyta</taxon>
        <taxon>Tracheophyta</taxon>
        <taxon>Spermatophyta</taxon>
        <taxon>Magnoliopsida</taxon>
        <taxon>eudicotyledons</taxon>
        <taxon>Gunneridae</taxon>
        <taxon>Pentapetalae</taxon>
        <taxon>asterids</taxon>
        <taxon>lamiids</taxon>
        <taxon>Lamiales</taxon>
        <taxon>Lamiaceae</taxon>
        <taxon>Nepetoideae</taxon>
        <taxon>Elsholtzieae</taxon>
        <taxon>Perilla</taxon>
    </lineage>
</organism>
<feature type="region of interest" description="Disordered" evidence="9">
    <location>
        <begin position="222"/>
        <end position="245"/>
    </location>
</feature>
<evidence type="ECO:0000256" key="3">
    <source>
        <dbReference type="ARBA" id="ARBA00022723"/>
    </source>
</evidence>
<sequence>MHADDEREFSYEIDSETGPEHWGEMRPEWKDCNSGIMQSPIDLLNQRVEVVPNLGTFQRAYKPSNAILLNRGHDMMLKWSSGAGNIEINGTLYQLKQCHWHSPSEHTVNSKRLDMEVHLVHQADDNRTAVIGILYKIGQPDPFLSMIQRDLEDIEETRDIEKELGIINPETIKPGGTKYYRYTGSLTTPPCTENIIWTILGETRTVSKEQVELIRDAIHDDAEANARPVQPIHDRTVKLNGPTEN</sequence>
<reference evidence="11 12" key="1">
    <citation type="journal article" date="2021" name="Nat. Commun.">
        <title>Incipient diploidization of the medicinal plant Perilla within 10,000 years.</title>
        <authorList>
            <person name="Zhang Y."/>
            <person name="Shen Q."/>
            <person name="Leng L."/>
            <person name="Zhang D."/>
            <person name="Chen S."/>
            <person name="Shi Y."/>
            <person name="Ning Z."/>
            <person name="Chen S."/>
        </authorList>
    </citation>
    <scope>NUCLEOTIDE SEQUENCE [LARGE SCALE GENOMIC DNA]</scope>
    <source>
        <strain evidence="12">cv. PC099</strain>
    </source>
</reference>
<protein>
    <recommendedName>
        <fullName evidence="2">carbonic anhydrase</fullName>
        <ecNumber evidence="2">4.2.1.1</ecNumber>
    </recommendedName>
</protein>
<keyword evidence="4" id="KW-0732">Signal</keyword>
<dbReference type="Pfam" id="PF00194">
    <property type="entry name" value="Carb_anhydrase"/>
    <property type="match status" value="1"/>
</dbReference>
<dbReference type="EC" id="4.2.1.1" evidence="2"/>
<feature type="region of interest" description="Disordered" evidence="9">
    <location>
        <begin position="1"/>
        <end position="25"/>
    </location>
</feature>
<proteinExistence type="predicted"/>
<evidence type="ECO:0000256" key="2">
    <source>
        <dbReference type="ARBA" id="ARBA00012925"/>
    </source>
</evidence>
<evidence type="ECO:0000259" key="10">
    <source>
        <dbReference type="PROSITE" id="PS51144"/>
    </source>
</evidence>
<dbReference type="Gene3D" id="3.10.200.10">
    <property type="entry name" value="Alpha carbonic anhydrase"/>
    <property type="match status" value="1"/>
</dbReference>
<dbReference type="GO" id="GO:0008270">
    <property type="term" value="F:zinc ion binding"/>
    <property type="evidence" value="ECO:0007669"/>
    <property type="project" value="InterPro"/>
</dbReference>
<evidence type="ECO:0000256" key="7">
    <source>
        <dbReference type="ARBA" id="ARBA00023239"/>
    </source>
</evidence>
<dbReference type="InterPro" id="IPR001148">
    <property type="entry name" value="CA_dom"/>
</dbReference>
<dbReference type="GO" id="GO:0006730">
    <property type="term" value="P:one-carbon metabolic process"/>
    <property type="evidence" value="ECO:0007669"/>
    <property type="project" value="TreeGrafter"/>
</dbReference>
<keyword evidence="7" id="KW-0456">Lyase</keyword>
<evidence type="ECO:0000256" key="8">
    <source>
        <dbReference type="ARBA" id="ARBA00048348"/>
    </source>
</evidence>
<dbReference type="GO" id="GO:0004089">
    <property type="term" value="F:carbonate dehydratase activity"/>
    <property type="evidence" value="ECO:0007669"/>
    <property type="project" value="UniProtKB-EC"/>
</dbReference>
<dbReference type="PANTHER" id="PTHR18952:SF208">
    <property type="entry name" value="CARBONIC ANHYDRASE XA-RELATED"/>
    <property type="match status" value="1"/>
</dbReference>
<feature type="domain" description="Alpha-carbonic anhydrase" evidence="10">
    <location>
        <begin position="7"/>
        <end position="241"/>
    </location>
</feature>
<dbReference type="PROSITE" id="PS51144">
    <property type="entry name" value="ALPHA_CA_2"/>
    <property type="match status" value="1"/>
</dbReference>
<evidence type="ECO:0000256" key="5">
    <source>
        <dbReference type="ARBA" id="ARBA00022833"/>
    </source>
</evidence>
<keyword evidence="12" id="KW-1185">Reference proteome</keyword>
<dbReference type="FunFam" id="3.10.200.10:FF:000007">
    <property type="entry name" value="Alpha carbonic anhydrase 3"/>
    <property type="match status" value="1"/>
</dbReference>
<gene>
    <name evidence="11" type="ORF">C2S53_004587</name>
</gene>
<keyword evidence="5" id="KW-0862">Zinc</keyword>
<dbReference type="SMART" id="SM01057">
    <property type="entry name" value="Carb_anhydrase"/>
    <property type="match status" value="1"/>
</dbReference>
<feature type="compositionally biased region" description="Basic and acidic residues" evidence="9">
    <location>
        <begin position="1"/>
        <end position="10"/>
    </location>
</feature>
<comment type="caution">
    <text evidence="11">The sequence shown here is derived from an EMBL/GenBank/DDBJ whole genome shotgun (WGS) entry which is preliminary data.</text>
</comment>
<dbReference type="InterPro" id="IPR036398">
    <property type="entry name" value="CA_dom_sf"/>
</dbReference>
<dbReference type="InterPro" id="IPR041891">
    <property type="entry name" value="Alpha_CA_prokaryot-like"/>
</dbReference>
<dbReference type="Proteomes" id="UP001190926">
    <property type="component" value="Unassembled WGS sequence"/>
</dbReference>
<evidence type="ECO:0000256" key="4">
    <source>
        <dbReference type="ARBA" id="ARBA00022729"/>
    </source>
</evidence>
<dbReference type="EMBL" id="SDAM02000052">
    <property type="protein sequence ID" value="KAH6834224.1"/>
    <property type="molecule type" value="Genomic_DNA"/>
</dbReference>